<protein>
    <recommendedName>
        <fullName evidence="3">Small ribosomal subunit biogenesis GTPase RsgA</fullName>
        <ecNumber evidence="3">3.6.1.-</ecNumber>
    </recommendedName>
</protein>
<dbReference type="GO" id="GO:0046872">
    <property type="term" value="F:metal ion binding"/>
    <property type="evidence" value="ECO:0007669"/>
    <property type="project" value="UniProtKB-KW"/>
</dbReference>
<keyword evidence="2 3" id="KW-0342">GTP-binding</keyword>
<evidence type="ECO:0000313" key="7">
    <source>
        <dbReference type="Proteomes" id="UP000289726"/>
    </source>
</evidence>
<feature type="binding site" evidence="3">
    <location>
        <begin position="126"/>
        <end position="129"/>
    </location>
    <ligand>
        <name>GTP</name>
        <dbReference type="ChEBI" id="CHEBI:37565"/>
    </ligand>
</feature>
<dbReference type="GO" id="GO:0003924">
    <property type="term" value="F:GTPase activity"/>
    <property type="evidence" value="ECO:0007669"/>
    <property type="project" value="UniProtKB-UniRule"/>
</dbReference>
<keyword evidence="3" id="KW-0694">RNA-binding</keyword>
<keyword evidence="7" id="KW-1185">Reference proteome</keyword>
<dbReference type="InterPro" id="IPR030378">
    <property type="entry name" value="G_CP_dom"/>
</dbReference>
<dbReference type="PROSITE" id="PS51721">
    <property type="entry name" value="G_CP"/>
    <property type="match status" value="1"/>
</dbReference>
<dbReference type="PANTHER" id="PTHR32120:SF11">
    <property type="entry name" value="SMALL RIBOSOMAL SUBUNIT BIOGENESIS GTPASE RSGA 1, MITOCHONDRIAL-RELATED"/>
    <property type="match status" value="1"/>
</dbReference>
<dbReference type="NCBIfam" id="TIGR00157">
    <property type="entry name" value="ribosome small subunit-dependent GTPase A"/>
    <property type="match status" value="1"/>
</dbReference>
<dbReference type="HAMAP" id="MF_01820">
    <property type="entry name" value="GTPase_RsgA"/>
    <property type="match status" value="1"/>
</dbReference>
<dbReference type="RefSeq" id="WP_130427812.1">
    <property type="nucleotide sequence ID" value="NZ_CP035949.1"/>
</dbReference>
<sequence length="306" mass="35215">MEKALVLRFLAGVYYIKDLETQIILEAKKRGKLKNPDIKTTQKENSSASDFIIKVGDIVFYELSCDTYLIQSILPRKNELKRPNVANIDQVLLVFSLVKPNFQFLLLDKFLLILEQQKLDVVLVFSKIDLLEPENFTKMQQQLSYYQKFQPFYYINSKQKIGIDALKHIFANQITVLAGQTGVGKSTLLKALIPDAKLKTQEISESLGRGKHTTKNAQLYEFNGGFIVDTPGFSKLDLTTFCPRTLKNFYPDFVEHVCDCFFGESCLHLQEEKCGVKKALENGKILPSRYQNYVSFYEEIKNQLKY</sequence>
<dbReference type="InterPro" id="IPR010914">
    <property type="entry name" value="RsgA_GTPase_dom"/>
</dbReference>
<dbReference type="Proteomes" id="UP000289726">
    <property type="component" value="Chromosome"/>
</dbReference>
<comment type="subcellular location">
    <subcellularLocation>
        <location evidence="3">Cytoplasm</location>
    </subcellularLocation>
</comment>
<dbReference type="Gene3D" id="1.10.40.50">
    <property type="entry name" value="Probable gtpase engc, domain 3"/>
    <property type="match status" value="1"/>
</dbReference>
<keyword evidence="3" id="KW-0862">Zinc</keyword>
<evidence type="ECO:0000256" key="3">
    <source>
        <dbReference type="HAMAP-Rule" id="MF_01820"/>
    </source>
</evidence>
<proteinExistence type="inferred from homology"/>
<dbReference type="Gene3D" id="3.40.50.300">
    <property type="entry name" value="P-loop containing nucleotide triphosphate hydrolases"/>
    <property type="match status" value="1"/>
</dbReference>
<accession>A0A4P6MAV1</accession>
<feature type="binding site" evidence="3">
    <location>
        <position position="274"/>
    </location>
    <ligand>
        <name>Zn(2+)</name>
        <dbReference type="ChEBI" id="CHEBI:29105"/>
    </ligand>
</feature>
<dbReference type="SUPFAM" id="SSF52540">
    <property type="entry name" value="P-loop containing nucleoside triphosphate hydrolases"/>
    <property type="match status" value="1"/>
</dbReference>
<dbReference type="PANTHER" id="PTHR32120">
    <property type="entry name" value="SMALL RIBOSOMAL SUBUNIT BIOGENESIS GTPASE RSGA"/>
    <property type="match status" value="1"/>
</dbReference>
<dbReference type="GO" id="GO:0005737">
    <property type="term" value="C:cytoplasm"/>
    <property type="evidence" value="ECO:0007669"/>
    <property type="project" value="UniProtKB-SubCell"/>
</dbReference>
<comment type="subunit">
    <text evidence="3">Monomer. Associates with 30S ribosomal subunit, binds 16S rRNA.</text>
</comment>
<feature type="domain" description="CP-type G" evidence="5">
    <location>
        <begin position="77"/>
        <end position="236"/>
    </location>
</feature>
<keyword evidence="1 3" id="KW-0547">Nucleotide-binding</keyword>
<keyword evidence="3" id="KW-0378">Hydrolase</keyword>
<feature type="binding site" evidence="3">
    <location>
        <begin position="179"/>
        <end position="187"/>
    </location>
    <ligand>
        <name>GTP</name>
        <dbReference type="ChEBI" id="CHEBI:37565"/>
    </ligand>
</feature>
<comment type="function">
    <text evidence="3">One of several proteins that assist in the late maturation steps of the functional core of the 30S ribosomal subunit. Helps release RbfA from mature subunits. May play a role in the assembly of ribosomal proteins into the subunit. Circularly permuted GTPase that catalyzes slow GTP hydrolysis, GTPase activity is stimulated by the 30S ribosomal subunit.</text>
</comment>
<dbReference type="AlphaFoldDB" id="A0A4P6MAV1"/>
<feature type="binding site" evidence="3">
    <location>
        <position position="266"/>
    </location>
    <ligand>
        <name>Zn(2+)</name>
        <dbReference type="ChEBI" id="CHEBI:29105"/>
    </ligand>
</feature>
<evidence type="ECO:0000256" key="1">
    <source>
        <dbReference type="ARBA" id="ARBA00022741"/>
    </source>
</evidence>
<evidence type="ECO:0000313" key="6">
    <source>
        <dbReference type="EMBL" id="QBF23974.1"/>
    </source>
</evidence>
<evidence type="ECO:0000259" key="4">
    <source>
        <dbReference type="PROSITE" id="PS50936"/>
    </source>
</evidence>
<dbReference type="GO" id="GO:0019843">
    <property type="term" value="F:rRNA binding"/>
    <property type="evidence" value="ECO:0007669"/>
    <property type="project" value="UniProtKB-KW"/>
</dbReference>
<feature type="binding site" evidence="3">
    <location>
        <position position="268"/>
    </location>
    <ligand>
        <name>Zn(2+)</name>
        <dbReference type="ChEBI" id="CHEBI:29105"/>
    </ligand>
</feature>
<name>A0A4P6MAV1_9MOLU</name>
<keyword evidence="3" id="KW-0690">Ribosome biogenesis</keyword>
<dbReference type="Pfam" id="PF03193">
    <property type="entry name" value="RsgA_GTPase"/>
    <property type="match status" value="1"/>
</dbReference>
<dbReference type="EMBL" id="CP035949">
    <property type="protein sequence ID" value="QBF23974.1"/>
    <property type="molecule type" value="Genomic_DNA"/>
</dbReference>
<organism evidence="6 7">
    <name type="scientific">'Catharanthus roseus' aster yellows phytoplasma</name>
    <dbReference type="NCBI Taxonomy" id="1193712"/>
    <lineage>
        <taxon>Bacteria</taxon>
        <taxon>Bacillati</taxon>
        <taxon>Mycoplasmatota</taxon>
        <taxon>Mollicutes</taxon>
        <taxon>Acholeplasmatales</taxon>
        <taxon>Acholeplasmataceae</taxon>
        <taxon>Candidatus Phytoplasma</taxon>
        <taxon>16SrI (Aster yellows group)</taxon>
    </lineage>
</organism>
<keyword evidence="3" id="KW-0963">Cytoplasm</keyword>
<evidence type="ECO:0000259" key="5">
    <source>
        <dbReference type="PROSITE" id="PS51721"/>
    </source>
</evidence>
<comment type="similarity">
    <text evidence="3">Belongs to the TRAFAC class YlqF/YawG GTPase family. RsgA subfamily.</text>
</comment>
<dbReference type="GO" id="GO:0005525">
    <property type="term" value="F:GTP binding"/>
    <property type="evidence" value="ECO:0007669"/>
    <property type="project" value="UniProtKB-UniRule"/>
</dbReference>
<dbReference type="InterPro" id="IPR004881">
    <property type="entry name" value="Ribosome_biogen_GTPase_RsgA"/>
</dbReference>
<gene>
    <name evidence="3 6" type="primary">rsgA</name>
    <name evidence="6" type="ORF">EXT02_02145</name>
</gene>
<dbReference type="InterPro" id="IPR027417">
    <property type="entry name" value="P-loop_NTPase"/>
</dbReference>
<feature type="domain" description="EngC GTPase" evidence="4">
    <location>
        <begin position="86"/>
        <end position="234"/>
    </location>
</feature>
<keyword evidence="3" id="KW-0479">Metal-binding</keyword>
<dbReference type="CDD" id="cd01854">
    <property type="entry name" value="YjeQ_EngC"/>
    <property type="match status" value="1"/>
</dbReference>
<feature type="binding site" evidence="3">
    <location>
        <position position="260"/>
    </location>
    <ligand>
        <name>Zn(2+)</name>
        <dbReference type="ChEBI" id="CHEBI:29105"/>
    </ligand>
</feature>
<reference evidence="6 7" key="1">
    <citation type="submission" date="2019-02" db="EMBL/GenBank/DDBJ databases">
        <title>Draft Genome Sequence of Maize Bushy Stunt-like Phytoplasma group 16SrI-B (Aster yellows) in South Africa.</title>
        <authorList>
            <person name="Coetzee B."/>
            <person name="Douglas-Smit N."/>
            <person name="Maree H.J."/>
            <person name="Burger J.T."/>
            <person name="Kruger K."/>
            <person name="Pietersen G."/>
        </authorList>
    </citation>
    <scope>NUCLEOTIDE SEQUENCE [LARGE SCALE GENOMIC DNA]</scope>
    <source>
        <strain evidence="6 7">De Villa</strain>
    </source>
</reference>
<dbReference type="EC" id="3.6.1.-" evidence="3"/>
<comment type="cofactor">
    <cofactor evidence="3">
        <name>Zn(2+)</name>
        <dbReference type="ChEBI" id="CHEBI:29105"/>
    </cofactor>
    <text evidence="3">Binds 1 zinc ion per subunit.</text>
</comment>
<dbReference type="PROSITE" id="PS50936">
    <property type="entry name" value="ENGC_GTPASE"/>
    <property type="match status" value="1"/>
</dbReference>
<keyword evidence="3" id="KW-0699">rRNA-binding</keyword>
<dbReference type="GO" id="GO:0042274">
    <property type="term" value="P:ribosomal small subunit biogenesis"/>
    <property type="evidence" value="ECO:0007669"/>
    <property type="project" value="UniProtKB-UniRule"/>
</dbReference>
<evidence type="ECO:0000256" key="2">
    <source>
        <dbReference type="ARBA" id="ARBA00023134"/>
    </source>
</evidence>